<dbReference type="Proteomes" id="UP000825729">
    <property type="component" value="Unassembled WGS sequence"/>
</dbReference>
<dbReference type="PANTHER" id="PTHR31509">
    <property type="entry name" value="BPS1-LIKE PROTEIN"/>
    <property type="match status" value="1"/>
</dbReference>
<reference evidence="1 2" key="1">
    <citation type="submission" date="2021-07" db="EMBL/GenBank/DDBJ databases">
        <title>The Aristolochia fimbriata genome: insights into angiosperm evolution, floral development and chemical biosynthesis.</title>
        <authorList>
            <person name="Jiao Y."/>
        </authorList>
    </citation>
    <scope>NUCLEOTIDE SEQUENCE [LARGE SCALE GENOMIC DNA]</scope>
    <source>
        <strain evidence="1">IBCAS-2021</strain>
        <tissue evidence="1">Leaf</tissue>
    </source>
</reference>
<gene>
    <name evidence="1" type="ORF">H6P81_015450</name>
</gene>
<organism evidence="1 2">
    <name type="scientific">Aristolochia fimbriata</name>
    <name type="common">White veined hardy Dutchman's pipe vine</name>
    <dbReference type="NCBI Taxonomy" id="158543"/>
    <lineage>
        <taxon>Eukaryota</taxon>
        <taxon>Viridiplantae</taxon>
        <taxon>Streptophyta</taxon>
        <taxon>Embryophyta</taxon>
        <taxon>Tracheophyta</taxon>
        <taxon>Spermatophyta</taxon>
        <taxon>Magnoliopsida</taxon>
        <taxon>Magnoliidae</taxon>
        <taxon>Piperales</taxon>
        <taxon>Aristolochiaceae</taxon>
        <taxon>Aristolochia</taxon>
    </lineage>
</organism>
<dbReference type="AlphaFoldDB" id="A0AAV7E5K0"/>
<evidence type="ECO:0000313" key="2">
    <source>
        <dbReference type="Proteomes" id="UP000825729"/>
    </source>
</evidence>
<sequence>MGRVVLSKCLPAFKFRGAGNLSLNYDEYARGFCCSLSDDLERLGKSLVGGGSGLSLKWAAEAMDFLKRMQIGFFELVEKMKVPMSMDGEDWLDHYMKQTVALLDFCNLLKTAISPIERYCMVVEFAARRIDEDPYNAEIEKLEAECGEFDRISGGNIDQKYLQEVKLLGSTVVPGTGIKFKKGTNPVLYVVKITVFIVSLLLVSAVVSPVSIDIDGDQPEFPQMMGPFASSLRALARSFRERIRRKPEGDSSAIDVAEHETVRRAIEDVRAQLGTEDRENVLRSVESLKTKCGDLKEGLEAFSSAVDEVFEEVIKGRKKMMGMFSDSFVKLL</sequence>
<comment type="caution">
    <text evidence="1">The sequence shown here is derived from an EMBL/GenBank/DDBJ whole genome shotgun (WGS) entry which is preliminary data.</text>
</comment>
<dbReference type="EMBL" id="JAINDJ010000006">
    <property type="protein sequence ID" value="KAG9444110.1"/>
    <property type="molecule type" value="Genomic_DNA"/>
</dbReference>
<proteinExistence type="predicted"/>
<keyword evidence="2" id="KW-1185">Reference proteome</keyword>
<protein>
    <submittedName>
        <fullName evidence="1">Uncharacterized protein</fullName>
    </submittedName>
</protein>
<accession>A0AAV7E5K0</accession>
<name>A0AAV7E5K0_ARIFI</name>
<evidence type="ECO:0000313" key="1">
    <source>
        <dbReference type="EMBL" id="KAG9444110.1"/>
    </source>
</evidence>